<dbReference type="AlphaFoldDB" id="A0A0Q9Y7X5"/>
<reference evidence="1 2" key="1">
    <citation type="submission" date="2015-06" db="EMBL/GenBank/DDBJ databases">
        <title>Genome sequencing project of Bacillus galactosidilyticus PL133.</title>
        <authorList>
            <person name="Gaiero J."/>
            <person name="Nicol R."/>
            <person name="Habash M."/>
        </authorList>
    </citation>
    <scope>NUCLEOTIDE SEQUENCE [LARGE SCALE GENOMIC DNA]</scope>
    <source>
        <strain evidence="1 2">PL133</strain>
    </source>
</reference>
<dbReference type="Proteomes" id="UP000053881">
    <property type="component" value="Unassembled WGS sequence"/>
</dbReference>
<comment type="caution">
    <text evidence="1">The sequence shown here is derived from an EMBL/GenBank/DDBJ whole genome shotgun (WGS) entry which is preliminary data.</text>
</comment>
<evidence type="ECO:0000313" key="1">
    <source>
        <dbReference type="EMBL" id="KRG11832.1"/>
    </source>
</evidence>
<dbReference type="PATRIC" id="fig|217031.4.peg.4661"/>
<dbReference type="SUPFAM" id="SSF58104">
    <property type="entry name" value="Methyl-accepting chemotaxis protein (MCP) signaling domain"/>
    <property type="match status" value="1"/>
</dbReference>
<dbReference type="EMBL" id="LGPB01000109">
    <property type="protein sequence ID" value="KRG11832.1"/>
    <property type="molecule type" value="Genomic_DNA"/>
</dbReference>
<dbReference type="Gene3D" id="1.10.287.950">
    <property type="entry name" value="Methyl-accepting chemotaxis protein"/>
    <property type="match status" value="1"/>
</dbReference>
<name>A0A0Q9Y7X5_9BACI</name>
<protein>
    <recommendedName>
        <fullName evidence="3">Methyl-accepting chemotaxis protein</fullName>
    </recommendedName>
</protein>
<accession>A0A0Q9Y7X5</accession>
<proteinExistence type="predicted"/>
<organism evidence="1 2">
    <name type="scientific">Lederbergia galactosidilytica</name>
    <dbReference type="NCBI Taxonomy" id="217031"/>
    <lineage>
        <taxon>Bacteria</taxon>
        <taxon>Bacillati</taxon>
        <taxon>Bacillota</taxon>
        <taxon>Bacilli</taxon>
        <taxon>Bacillales</taxon>
        <taxon>Bacillaceae</taxon>
        <taxon>Lederbergia</taxon>
    </lineage>
</organism>
<sequence length="80" mass="8691">MQINTIINDIENGIEDSLSFVNQGANSTKDGLILVNESGKAFGEIKDAVLDVTTKISEVTIAMDNMKNHIAEVVTTLRKL</sequence>
<evidence type="ECO:0008006" key="3">
    <source>
        <dbReference type="Google" id="ProtNLM"/>
    </source>
</evidence>
<gene>
    <name evidence="1" type="ORF">ACA29_13850</name>
</gene>
<evidence type="ECO:0000313" key="2">
    <source>
        <dbReference type="Proteomes" id="UP000053881"/>
    </source>
</evidence>